<evidence type="ECO:0000313" key="2">
    <source>
        <dbReference type="Proteomes" id="UP000824005"/>
    </source>
</evidence>
<reference evidence="1" key="2">
    <citation type="submission" date="2021-04" db="EMBL/GenBank/DDBJ databases">
        <authorList>
            <person name="Gilroy R."/>
        </authorList>
    </citation>
    <scope>NUCLEOTIDE SEQUENCE</scope>
    <source>
        <strain evidence="1">ChiGjej1B1-98</strain>
    </source>
</reference>
<comment type="caution">
    <text evidence="1">The sequence shown here is derived from an EMBL/GenBank/DDBJ whole genome shotgun (WGS) entry which is preliminary data.</text>
</comment>
<dbReference type="EMBL" id="DXDC01000122">
    <property type="protein sequence ID" value="HIY65455.1"/>
    <property type="molecule type" value="Genomic_DNA"/>
</dbReference>
<dbReference type="Proteomes" id="UP000824005">
    <property type="component" value="Unassembled WGS sequence"/>
</dbReference>
<reference evidence="1" key="1">
    <citation type="journal article" date="2021" name="PeerJ">
        <title>Extensive microbial diversity within the chicken gut microbiome revealed by metagenomics and culture.</title>
        <authorList>
            <person name="Gilroy R."/>
            <person name="Ravi A."/>
            <person name="Getino M."/>
            <person name="Pursley I."/>
            <person name="Horton D.L."/>
            <person name="Alikhan N.F."/>
            <person name="Baker D."/>
            <person name="Gharbi K."/>
            <person name="Hall N."/>
            <person name="Watson M."/>
            <person name="Adriaenssens E.M."/>
            <person name="Foster-Nyarko E."/>
            <person name="Jarju S."/>
            <person name="Secka A."/>
            <person name="Antonio M."/>
            <person name="Oren A."/>
            <person name="Chaudhuri R.R."/>
            <person name="La Ragione R."/>
            <person name="Hildebrand F."/>
            <person name="Pallen M.J."/>
        </authorList>
    </citation>
    <scope>NUCLEOTIDE SEQUENCE</scope>
    <source>
        <strain evidence="1">ChiGjej1B1-98</strain>
    </source>
</reference>
<proteinExistence type="predicted"/>
<gene>
    <name evidence="1" type="ORF">H9830_04185</name>
</gene>
<evidence type="ECO:0000313" key="1">
    <source>
        <dbReference type="EMBL" id="HIY65455.1"/>
    </source>
</evidence>
<dbReference type="AlphaFoldDB" id="A0A9D1YTU6"/>
<accession>A0A9D1YTU6</accession>
<sequence length="53" mass="6046">MPTFVLAAAVLISAITWAIAIARRIIPRVDFRKVNDTFRAGEKLVESDDFRRK</sequence>
<organism evidence="1 2">
    <name type="scientific">Candidatus Agrococcus pullicola</name>
    <dbReference type="NCBI Taxonomy" id="2838429"/>
    <lineage>
        <taxon>Bacteria</taxon>
        <taxon>Bacillati</taxon>
        <taxon>Actinomycetota</taxon>
        <taxon>Actinomycetes</taxon>
        <taxon>Micrococcales</taxon>
        <taxon>Microbacteriaceae</taxon>
        <taxon>Agrococcus</taxon>
    </lineage>
</organism>
<name>A0A9D1YTU6_9MICO</name>
<protein>
    <submittedName>
        <fullName evidence="1">Uncharacterized protein</fullName>
    </submittedName>
</protein>